<evidence type="ECO:0000313" key="2">
    <source>
        <dbReference type="EMBL" id="MBB6017778.1"/>
    </source>
</evidence>
<gene>
    <name evidence="2" type="ORF">HNQ04_003047</name>
</gene>
<keyword evidence="3" id="KW-1185">Reference proteome</keyword>
<dbReference type="Proteomes" id="UP000629870">
    <property type="component" value="Unassembled WGS sequence"/>
</dbReference>
<feature type="region of interest" description="Disordered" evidence="1">
    <location>
        <begin position="72"/>
        <end position="101"/>
    </location>
</feature>
<feature type="compositionally biased region" description="Low complexity" evidence="1">
    <location>
        <begin position="121"/>
        <end position="134"/>
    </location>
</feature>
<protein>
    <submittedName>
        <fullName evidence="2">Uncharacterized protein</fullName>
    </submittedName>
</protein>
<name>A0ABR6NUQ9_9DEIO</name>
<reference evidence="2 3" key="1">
    <citation type="submission" date="2020-08" db="EMBL/GenBank/DDBJ databases">
        <title>Genomic Encyclopedia of Type Strains, Phase IV (KMG-IV): sequencing the most valuable type-strain genomes for metagenomic binning, comparative biology and taxonomic classification.</title>
        <authorList>
            <person name="Goeker M."/>
        </authorList>
    </citation>
    <scope>NUCLEOTIDE SEQUENCE [LARGE SCALE GENOMIC DNA]</scope>
    <source>
        <strain evidence="2 3">DSM 12027</strain>
    </source>
</reference>
<organism evidence="2 3">
    <name type="scientific">Deinococcus radiopugnans ATCC 19172</name>
    <dbReference type="NCBI Taxonomy" id="585398"/>
    <lineage>
        <taxon>Bacteria</taxon>
        <taxon>Thermotogati</taxon>
        <taxon>Deinococcota</taxon>
        <taxon>Deinococci</taxon>
        <taxon>Deinococcales</taxon>
        <taxon>Deinococcaceae</taxon>
        <taxon>Deinococcus</taxon>
    </lineage>
</organism>
<sequence length="148" mass="15654">MAVDGLTGPAPWGRAVLNRLAPPTRAPQTLRLMAALLAEVSPLFWPRPVGQRPHTEHLAARRLEEGRVVVTRQADREGETVAETPWVSGTAEDPGNGLRAGPLRAPWTVWGIWTPRAAGMTAGPSAAAPGPGTARCGPGGRMPRPEHS</sequence>
<feature type="region of interest" description="Disordered" evidence="1">
    <location>
        <begin position="121"/>
        <end position="148"/>
    </location>
</feature>
<evidence type="ECO:0000256" key="1">
    <source>
        <dbReference type="SAM" id="MobiDB-lite"/>
    </source>
</evidence>
<accession>A0ABR6NUQ9</accession>
<proteinExistence type="predicted"/>
<dbReference type="EMBL" id="JACHEW010000018">
    <property type="protein sequence ID" value="MBB6017778.1"/>
    <property type="molecule type" value="Genomic_DNA"/>
</dbReference>
<evidence type="ECO:0000313" key="3">
    <source>
        <dbReference type="Proteomes" id="UP000629870"/>
    </source>
</evidence>
<comment type="caution">
    <text evidence="2">The sequence shown here is derived from an EMBL/GenBank/DDBJ whole genome shotgun (WGS) entry which is preliminary data.</text>
</comment>